<dbReference type="InterPro" id="IPR036239">
    <property type="entry name" value="PrenylTrfase-like_sf"/>
</dbReference>
<evidence type="ECO:0000256" key="1">
    <source>
        <dbReference type="ARBA" id="ARBA00005368"/>
    </source>
</evidence>
<evidence type="ECO:0000313" key="4">
    <source>
        <dbReference type="EMBL" id="MDR7168339.1"/>
    </source>
</evidence>
<evidence type="ECO:0000313" key="5">
    <source>
        <dbReference type="Proteomes" id="UP001251217"/>
    </source>
</evidence>
<dbReference type="Pfam" id="PF11468">
    <property type="entry name" value="PTase_Orf2"/>
    <property type="match status" value="1"/>
</dbReference>
<name>A0ABU1XCY9_9NOCA</name>
<dbReference type="EMBL" id="JAVDWW010000003">
    <property type="protein sequence ID" value="MDR7168339.1"/>
    <property type="molecule type" value="Genomic_DNA"/>
</dbReference>
<sequence>MSTTTESALDDLYVAIEKSARLANVPCTRDAVWPVLTAFGTMLTRSVISFRVVTEARRAGDLDYRFLTLPKDIDPYDIARSNGLIPQTDHPIGSLLDQVRKQCPVDSYGIDIGVAGGFKKIWPFFPADDVRNVAELAALPSMPAGLADHARMFAAHGLADKVGLLGIDYHDKTMNVYFPGLPAEHFAPEAVAALHRDAGFPEPSARFLAVTAKAFDIYATFGWESSRIERLCFPVITPDPATLPIPIEPRFRELADKAPFATNDRRFTFAATSSPAGESYKFSWFYQWQPRILDKMKTSDSEPSVS</sequence>
<keyword evidence="5" id="KW-1185">Reference proteome</keyword>
<dbReference type="Proteomes" id="UP001251217">
    <property type="component" value="Unassembled WGS sequence"/>
</dbReference>
<dbReference type="CDD" id="cd13931">
    <property type="entry name" value="PT-CloQ_NphB"/>
    <property type="match status" value="1"/>
</dbReference>
<evidence type="ECO:0000256" key="2">
    <source>
        <dbReference type="ARBA" id="ARBA00022602"/>
    </source>
</evidence>
<comment type="caution">
    <text evidence="4">The sequence shown here is derived from an EMBL/GenBank/DDBJ whole genome shotgun (WGS) entry which is preliminary data.</text>
</comment>
<organism evidence="4 5">
    <name type="scientific">Nocardia kruczakiae</name>
    <dbReference type="NCBI Taxonomy" id="261477"/>
    <lineage>
        <taxon>Bacteria</taxon>
        <taxon>Bacillati</taxon>
        <taxon>Actinomycetota</taxon>
        <taxon>Actinomycetes</taxon>
        <taxon>Mycobacteriales</taxon>
        <taxon>Nocardiaceae</taxon>
        <taxon>Nocardia</taxon>
    </lineage>
</organism>
<gene>
    <name evidence="4" type="ORF">J2W56_002070</name>
</gene>
<evidence type="ECO:0008006" key="6">
    <source>
        <dbReference type="Google" id="ProtNLM"/>
    </source>
</evidence>
<keyword evidence="3" id="KW-0808">Transferase</keyword>
<proteinExistence type="inferred from homology"/>
<dbReference type="SFLD" id="SFLDS00036">
    <property type="entry name" value="Aromatic_Prenyltransferase"/>
    <property type="match status" value="1"/>
</dbReference>
<dbReference type="SFLD" id="SFLDG01163">
    <property type="entry name" value="II"/>
    <property type="match status" value="1"/>
</dbReference>
<protein>
    <recommendedName>
        <fullName evidence="6">Prenyltransferase</fullName>
    </recommendedName>
</protein>
<reference evidence="4 5" key="1">
    <citation type="submission" date="2023-07" db="EMBL/GenBank/DDBJ databases">
        <title>Sorghum-associated microbial communities from plants grown in Nebraska, USA.</title>
        <authorList>
            <person name="Schachtman D."/>
        </authorList>
    </citation>
    <scope>NUCLEOTIDE SEQUENCE [LARGE SCALE GENOMIC DNA]</scope>
    <source>
        <strain evidence="4 5">4272</strain>
    </source>
</reference>
<comment type="similarity">
    <text evidence="1">Belongs to the aromatic prenyltransferase family.</text>
</comment>
<dbReference type="InterPro" id="IPR020965">
    <property type="entry name" value="Prenyltransferase_CloQ"/>
</dbReference>
<dbReference type="InterPro" id="IPR033964">
    <property type="entry name" value="ABBA"/>
</dbReference>
<dbReference type="SUPFAM" id="SSF143492">
    <property type="entry name" value="Prenyltransferase-like"/>
    <property type="match status" value="1"/>
</dbReference>
<dbReference type="RefSeq" id="WP_310400150.1">
    <property type="nucleotide sequence ID" value="NZ_JAVDWW010000003.1"/>
</dbReference>
<evidence type="ECO:0000256" key="3">
    <source>
        <dbReference type="ARBA" id="ARBA00022679"/>
    </source>
</evidence>
<accession>A0ABU1XCY9</accession>
<keyword evidence="2" id="KW-0637">Prenyltransferase</keyword>